<feature type="DNA-binding region" description="H-T-H motif" evidence="4">
    <location>
        <begin position="30"/>
        <end position="49"/>
    </location>
</feature>
<evidence type="ECO:0000259" key="5">
    <source>
        <dbReference type="PROSITE" id="PS50977"/>
    </source>
</evidence>
<dbReference type="SUPFAM" id="SSF48498">
    <property type="entry name" value="Tetracyclin repressor-like, C-terminal domain"/>
    <property type="match status" value="1"/>
</dbReference>
<evidence type="ECO:0000313" key="6">
    <source>
        <dbReference type="EMBL" id="MXP44195.1"/>
    </source>
</evidence>
<dbReference type="AlphaFoldDB" id="A0A845B0Z1"/>
<proteinExistence type="predicted"/>
<evidence type="ECO:0000313" key="7">
    <source>
        <dbReference type="Proteomes" id="UP000431922"/>
    </source>
</evidence>
<evidence type="ECO:0000256" key="4">
    <source>
        <dbReference type="PROSITE-ProRule" id="PRU00335"/>
    </source>
</evidence>
<keyword evidence="3" id="KW-0804">Transcription</keyword>
<dbReference type="GO" id="GO:0000976">
    <property type="term" value="F:transcription cis-regulatory region binding"/>
    <property type="evidence" value="ECO:0007669"/>
    <property type="project" value="TreeGrafter"/>
</dbReference>
<keyword evidence="7" id="KW-1185">Reference proteome</keyword>
<dbReference type="Gene3D" id="1.10.357.10">
    <property type="entry name" value="Tetracycline Repressor, domain 2"/>
    <property type="match status" value="1"/>
</dbReference>
<reference evidence="6 7" key="1">
    <citation type="submission" date="2019-12" db="EMBL/GenBank/DDBJ databases">
        <title>Genomic-based taxomic classification of the family Erythrobacteraceae.</title>
        <authorList>
            <person name="Xu L."/>
        </authorList>
    </citation>
    <scope>NUCLEOTIDE SEQUENCE [LARGE SCALE GENOMIC DNA]</scope>
    <source>
        <strain evidence="6 7">KCTC 42453</strain>
    </source>
</reference>
<dbReference type="Pfam" id="PF14246">
    <property type="entry name" value="TetR_C_7"/>
    <property type="match status" value="1"/>
</dbReference>
<dbReference type="OrthoDB" id="9816431at2"/>
<dbReference type="Gene3D" id="1.10.10.60">
    <property type="entry name" value="Homeodomain-like"/>
    <property type="match status" value="1"/>
</dbReference>
<evidence type="ECO:0000256" key="1">
    <source>
        <dbReference type="ARBA" id="ARBA00023015"/>
    </source>
</evidence>
<dbReference type="InterPro" id="IPR050109">
    <property type="entry name" value="HTH-type_TetR-like_transc_reg"/>
</dbReference>
<sequence>MGRPVDAGKHDAIIEAATRAFFKHGYSQASIEGIAADAGVSKVTVYNHFGGKSELFQRAVEKRCDTIRQRLIVDEWDGPIGERLREFGHAMTEFLMKPEMIQFEIGLAAEVEREPELGANFFAAGPKRLHSALAGLLERARDRGELQFEDAEMCAEHLGAMFKGLTDLEQRMGIPIDPDRTARRISSAVDLFLRANGTGKG</sequence>
<feature type="domain" description="HTH tetR-type" evidence="5">
    <location>
        <begin position="7"/>
        <end position="67"/>
    </location>
</feature>
<dbReference type="InterPro" id="IPR036271">
    <property type="entry name" value="Tet_transcr_reg_TetR-rel_C_sf"/>
</dbReference>
<dbReference type="InterPro" id="IPR001647">
    <property type="entry name" value="HTH_TetR"/>
</dbReference>
<dbReference type="RefSeq" id="WP_160755820.1">
    <property type="nucleotide sequence ID" value="NZ_WTYL01000002.1"/>
</dbReference>
<dbReference type="InterPro" id="IPR039536">
    <property type="entry name" value="TetR_C_Proteobacteria"/>
</dbReference>
<evidence type="ECO:0000256" key="3">
    <source>
        <dbReference type="ARBA" id="ARBA00023163"/>
    </source>
</evidence>
<name>A0A845B0Z1_9SPHN</name>
<organism evidence="6 7">
    <name type="scientific">Allopontixanthobacter sediminis</name>
    <dbReference type="NCBI Taxonomy" id="1689985"/>
    <lineage>
        <taxon>Bacteria</taxon>
        <taxon>Pseudomonadati</taxon>
        <taxon>Pseudomonadota</taxon>
        <taxon>Alphaproteobacteria</taxon>
        <taxon>Sphingomonadales</taxon>
        <taxon>Erythrobacteraceae</taxon>
        <taxon>Allopontixanthobacter</taxon>
    </lineage>
</organism>
<dbReference type="GO" id="GO:0003700">
    <property type="term" value="F:DNA-binding transcription factor activity"/>
    <property type="evidence" value="ECO:0007669"/>
    <property type="project" value="TreeGrafter"/>
</dbReference>
<dbReference type="SUPFAM" id="SSF46689">
    <property type="entry name" value="Homeodomain-like"/>
    <property type="match status" value="1"/>
</dbReference>
<dbReference type="Pfam" id="PF00440">
    <property type="entry name" value="TetR_N"/>
    <property type="match status" value="1"/>
</dbReference>
<evidence type="ECO:0000256" key="2">
    <source>
        <dbReference type="ARBA" id="ARBA00023125"/>
    </source>
</evidence>
<protein>
    <submittedName>
        <fullName evidence="6">TetR family transcriptional regulator</fullName>
    </submittedName>
</protein>
<gene>
    <name evidence="6" type="ORF">GRI65_06980</name>
</gene>
<keyword evidence="2 4" id="KW-0238">DNA-binding</keyword>
<dbReference type="Proteomes" id="UP000431922">
    <property type="component" value="Unassembled WGS sequence"/>
</dbReference>
<comment type="caution">
    <text evidence="6">The sequence shown here is derived from an EMBL/GenBank/DDBJ whole genome shotgun (WGS) entry which is preliminary data.</text>
</comment>
<dbReference type="EMBL" id="WTYL01000002">
    <property type="protein sequence ID" value="MXP44195.1"/>
    <property type="molecule type" value="Genomic_DNA"/>
</dbReference>
<dbReference type="PROSITE" id="PS50977">
    <property type="entry name" value="HTH_TETR_2"/>
    <property type="match status" value="1"/>
</dbReference>
<keyword evidence="1" id="KW-0805">Transcription regulation</keyword>
<dbReference type="PRINTS" id="PR00455">
    <property type="entry name" value="HTHTETR"/>
</dbReference>
<dbReference type="PANTHER" id="PTHR30055:SF146">
    <property type="entry name" value="HTH-TYPE TRANSCRIPTIONAL DUAL REGULATOR CECR"/>
    <property type="match status" value="1"/>
</dbReference>
<accession>A0A845B0Z1</accession>
<dbReference type="FunFam" id="1.10.10.60:FF:000141">
    <property type="entry name" value="TetR family transcriptional regulator"/>
    <property type="match status" value="1"/>
</dbReference>
<dbReference type="InterPro" id="IPR009057">
    <property type="entry name" value="Homeodomain-like_sf"/>
</dbReference>
<dbReference type="PANTHER" id="PTHR30055">
    <property type="entry name" value="HTH-TYPE TRANSCRIPTIONAL REGULATOR RUTR"/>
    <property type="match status" value="1"/>
</dbReference>